<dbReference type="GO" id="GO:0005524">
    <property type="term" value="F:ATP binding"/>
    <property type="evidence" value="ECO:0007669"/>
    <property type="project" value="UniProtKB-KW"/>
</dbReference>
<feature type="domain" description="Ig-like" evidence="13">
    <location>
        <begin position="563"/>
        <end position="653"/>
    </location>
</feature>
<keyword evidence="15" id="KW-1185">Reference proteome</keyword>
<feature type="domain" description="Ig-like" evidence="13">
    <location>
        <begin position="4439"/>
        <end position="4529"/>
    </location>
</feature>
<dbReference type="InterPro" id="IPR013783">
    <property type="entry name" value="Ig-like_fold"/>
</dbReference>
<feature type="domain" description="Ig-like" evidence="13">
    <location>
        <begin position="4066"/>
        <end position="4156"/>
    </location>
</feature>
<feature type="region of interest" description="Disordered" evidence="12">
    <location>
        <begin position="3056"/>
        <end position="3076"/>
    </location>
</feature>
<dbReference type="PROSITE" id="PS50835">
    <property type="entry name" value="IG_LIKE"/>
    <property type="match status" value="35"/>
</dbReference>
<feature type="domain" description="Ig-like" evidence="13">
    <location>
        <begin position="3974"/>
        <end position="4062"/>
    </location>
</feature>
<keyword evidence="4" id="KW-0963">Cytoplasm</keyword>
<dbReference type="FunFam" id="2.60.40.10:FF:000107">
    <property type="entry name" value="Myosin, light chain kinase a"/>
    <property type="match status" value="6"/>
</dbReference>
<dbReference type="EMBL" id="RHFK02000001">
    <property type="protein sequence ID" value="TWW80214.1"/>
    <property type="molecule type" value="Genomic_DNA"/>
</dbReference>
<dbReference type="FunFam" id="2.60.40.10:FF:000779">
    <property type="entry name" value="Titin b"/>
    <property type="match status" value="1"/>
</dbReference>
<dbReference type="FunFam" id="2.60.40.10:FF:000697">
    <property type="entry name" value="titin isoform X1"/>
    <property type="match status" value="1"/>
</dbReference>
<dbReference type="Pfam" id="PF07679">
    <property type="entry name" value="I-set"/>
    <property type="match status" value="41"/>
</dbReference>
<feature type="domain" description="Ig-like" evidence="13">
    <location>
        <begin position="183"/>
        <end position="271"/>
    </location>
</feature>
<keyword evidence="11" id="KW-0393">Immunoglobulin domain</keyword>
<feature type="domain" description="Ig-like" evidence="13">
    <location>
        <begin position="2500"/>
        <end position="2586"/>
    </location>
</feature>
<feature type="domain" description="Ig-like" evidence="13">
    <location>
        <begin position="2685"/>
        <end position="2773"/>
    </location>
</feature>
<feature type="domain" description="Ig-like" evidence="13">
    <location>
        <begin position="4253"/>
        <end position="4343"/>
    </location>
</feature>
<evidence type="ECO:0000256" key="5">
    <source>
        <dbReference type="ARBA" id="ARBA00022737"/>
    </source>
</evidence>
<dbReference type="Proteomes" id="UP000324091">
    <property type="component" value="Chromosome 1"/>
</dbReference>
<evidence type="ECO:0000256" key="12">
    <source>
        <dbReference type="SAM" id="MobiDB-lite"/>
    </source>
</evidence>
<feature type="domain" description="Ig-like" evidence="13">
    <location>
        <begin position="3411"/>
        <end position="3501"/>
    </location>
</feature>
<dbReference type="InterPro" id="IPR003598">
    <property type="entry name" value="Ig_sub2"/>
</dbReference>
<dbReference type="FunFam" id="2.60.40.10:FF:000792">
    <property type="entry name" value="titin isoform X1"/>
    <property type="match status" value="1"/>
</dbReference>
<dbReference type="FunFam" id="2.60.40.10:FF:000629">
    <property type="entry name" value="Titin b"/>
    <property type="match status" value="1"/>
</dbReference>
<feature type="domain" description="Ig-like" evidence="13">
    <location>
        <begin position="4631"/>
        <end position="4720"/>
    </location>
</feature>
<dbReference type="GO" id="GO:0055013">
    <property type="term" value="P:cardiac muscle cell development"/>
    <property type="evidence" value="ECO:0007669"/>
    <property type="project" value="UniProtKB-ARBA"/>
</dbReference>
<evidence type="ECO:0000256" key="11">
    <source>
        <dbReference type="ARBA" id="ARBA00023319"/>
    </source>
</evidence>
<feature type="domain" description="Ig-like" evidence="13">
    <location>
        <begin position="3598"/>
        <end position="3686"/>
    </location>
</feature>
<keyword evidence="8" id="KW-0175">Coiled coil</keyword>
<evidence type="ECO:0000256" key="9">
    <source>
        <dbReference type="ARBA" id="ARBA00023157"/>
    </source>
</evidence>
<comment type="subcellular location">
    <subcellularLocation>
        <location evidence="2">Cytoplasm</location>
    </subcellularLocation>
    <subcellularLocation>
        <location evidence="1">Nucleus</location>
    </subcellularLocation>
</comment>
<evidence type="ECO:0000313" key="15">
    <source>
        <dbReference type="Proteomes" id="UP000324091"/>
    </source>
</evidence>
<feature type="compositionally biased region" description="Low complexity" evidence="12">
    <location>
        <begin position="864"/>
        <end position="883"/>
    </location>
</feature>
<dbReference type="FunFam" id="2.60.40.10:FF:001213">
    <property type="entry name" value="titin isoform X1"/>
    <property type="match status" value="1"/>
</dbReference>
<evidence type="ECO:0000256" key="1">
    <source>
        <dbReference type="ARBA" id="ARBA00004123"/>
    </source>
</evidence>
<feature type="domain" description="Ig-like" evidence="13">
    <location>
        <begin position="2788"/>
        <end position="2876"/>
    </location>
</feature>
<feature type="domain" description="Ig-like" evidence="13">
    <location>
        <begin position="902"/>
        <end position="989"/>
    </location>
</feature>
<feature type="domain" description="Ig-like" evidence="13">
    <location>
        <begin position="3317"/>
        <end position="3406"/>
    </location>
</feature>
<dbReference type="PANTHER" id="PTHR47633:SF7">
    <property type="entry name" value="TITIN HOMOLOG"/>
    <property type="match status" value="1"/>
</dbReference>
<feature type="domain" description="Ig-like" evidence="13">
    <location>
        <begin position="1287"/>
        <end position="1374"/>
    </location>
</feature>
<feature type="domain" description="Ig-like" evidence="13">
    <location>
        <begin position="1524"/>
        <end position="1613"/>
    </location>
</feature>
<feature type="domain" description="Ig-like" evidence="13">
    <location>
        <begin position="750"/>
        <end position="834"/>
    </location>
</feature>
<keyword evidence="7" id="KW-0067">ATP-binding</keyword>
<evidence type="ECO:0000256" key="8">
    <source>
        <dbReference type="ARBA" id="ARBA00023054"/>
    </source>
</evidence>
<organism evidence="14 15">
    <name type="scientific">Takifugu flavidus</name>
    <name type="common">sansaifugu</name>
    <dbReference type="NCBI Taxonomy" id="433684"/>
    <lineage>
        <taxon>Eukaryota</taxon>
        <taxon>Metazoa</taxon>
        <taxon>Chordata</taxon>
        <taxon>Craniata</taxon>
        <taxon>Vertebrata</taxon>
        <taxon>Euteleostomi</taxon>
        <taxon>Actinopterygii</taxon>
        <taxon>Neopterygii</taxon>
        <taxon>Teleostei</taxon>
        <taxon>Neoteleostei</taxon>
        <taxon>Acanthomorphata</taxon>
        <taxon>Eupercaria</taxon>
        <taxon>Tetraodontiformes</taxon>
        <taxon>Tetradontoidea</taxon>
        <taxon>Tetraodontidae</taxon>
        <taxon>Takifugu</taxon>
    </lineage>
</organism>
<evidence type="ECO:0000256" key="7">
    <source>
        <dbReference type="ARBA" id="ARBA00022840"/>
    </source>
</evidence>
<feature type="domain" description="Ig-like" evidence="13">
    <location>
        <begin position="1617"/>
        <end position="1706"/>
    </location>
</feature>
<dbReference type="GO" id="GO:0060298">
    <property type="term" value="P:positive regulation of sarcomere organization"/>
    <property type="evidence" value="ECO:0007669"/>
    <property type="project" value="UniProtKB-ARBA"/>
</dbReference>
<feature type="domain" description="Ig-like" evidence="13">
    <location>
        <begin position="3504"/>
        <end position="3593"/>
    </location>
</feature>
<dbReference type="GO" id="GO:0003007">
    <property type="term" value="P:heart morphogenesis"/>
    <property type="evidence" value="ECO:0007669"/>
    <property type="project" value="UniProtKB-ARBA"/>
</dbReference>
<dbReference type="FunFam" id="2.60.40.10:FF:000425">
    <property type="entry name" value="Myosin light chain kinase"/>
    <property type="match status" value="3"/>
</dbReference>
<feature type="domain" description="Ig-like" evidence="13">
    <location>
        <begin position="1148"/>
        <end position="1238"/>
    </location>
</feature>
<feature type="domain" description="Ig-like" evidence="13">
    <location>
        <begin position="4532"/>
        <end position="4622"/>
    </location>
</feature>
<proteinExistence type="inferred from homology"/>
<feature type="non-terminal residue" evidence="14">
    <location>
        <position position="1"/>
    </location>
</feature>
<feature type="domain" description="Ig-like" evidence="13">
    <location>
        <begin position="3691"/>
        <end position="3780"/>
    </location>
</feature>
<reference evidence="14 15" key="1">
    <citation type="submission" date="2019-04" db="EMBL/GenBank/DDBJ databases">
        <title>Chromosome genome assembly for Takifugu flavidus.</title>
        <authorList>
            <person name="Xiao S."/>
        </authorList>
    </citation>
    <scope>NUCLEOTIDE SEQUENCE [LARGE SCALE GENOMIC DNA]</scope>
    <source>
        <strain evidence="14">HTHZ2018</strain>
        <tissue evidence="14">Muscle</tissue>
    </source>
</reference>
<dbReference type="InterPro" id="IPR003599">
    <property type="entry name" value="Ig_sub"/>
</dbReference>
<feature type="domain" description="Ig-like" evidence="13">
    <location>
        <begin position="77"/>
        <end position="177"/>
    </location>
</feature>
<feature type="region of interest" description="Disordered" evidence="12">
    <location>
        <begin position="4832"/>
        <end position="4877"/>
    </location>
</feature>
<name>A0A5C6PKD7_9TELE</name>
<feature type="region of interest" description="Disordered" evidence="12">
    <location>
        <begin position="324"/>
        <end position="380"/>
    </location>
</feature>
<dbReference type="GO" id="GO:0031674">
    <property type="term" value="C:I band"/>
    <property type="evidence" value="ECO:0007669"/>
    <property type="project" value="UniProtKB-ARBA"/>
</dbReference>
<keyword evidence="10" id="KW-0539">Nucleus</keyword>
<gene>
    <name evidence="14" type="ORF">D4764_01G0000290</name>
</gene>
<evidence type="ECO:0000256" key="4">
    <source>
        <dbReference type="ARBA" id="ARBA00022490"/>
    </source>
</evidence>
<dbReference type="GO" id="GO:0005634">
    <property type="term" value="C:nucleus"/>
    <property type="evidence" value="ECO:0007669"/>
    <property type="project" value="UniProtKB-SubCell"/>
</dbReference>
<evidence type="ECO:0000313" key="14">
    <source>
        <dbReference type="EMBL" id="TWW80214.1"/>
    </source>
</evidence>
<feature type="compositionally biased region" description="Polar residues" evidence="12">
    <location>
        <begin position="4839"/>
        <end position="4849"/>
    </location>
</feature>
<dbReference type="SMART" id="SM00408">
    <property type="entry name" value="IGc2"/>
    <property type="match status" value="33"/>
</dbReference>
<keyword evidence="5" id="KW-0677">Repeat</keyword>
<dbReference type="InterPro" id="IPR013098">
    <property type="entry name" value="Ig_I-set"/>
</dbReference>
<dbReference type="InterPro" id="IPR007110">
    <property type="entry name" value="Ig-like_dom"/>
</dbReference>
<feature type="region of interest" description="Disordered" evidence="12">
    <location>
        <begin position="842"/>
        <end position="893"/>
    </location>
</feature>
<feature type="domain" description="Ig-like" evidence="13">
    <location>
        <begin position="2076"/>
        <end position="2146"/>
    </location>
</feature>
<dbReference type="FunFam" id="2.60.40.10:FF:000050">
    <property type="entry name" value="Titin isoform B"/>
    <property type="match status" value="5"/>
</dbReference>
<evidence type="ECO:0000256" key="2">
    <source>
        <dbReference type="ARBA" id="ARBA00004496"/>
    </source>
</evidence>
<dbReference type="FunFam" id="2.60.40.10:FF:000022">
    <property type="entry name" value="Cardiac titin"/>
    <property type="match status" value="11"/>
</dbReference>
<feature type="domain" description="Ig-like" evidence="13">
    <location>
        <begin position="1711"/>
        <end position="1795"/>
    </location>
</feature>
<feature type="domain" description="Ig-like" evidence="13">
    <location>
        <begin position="4346"/>
        <end position="4436"/>
    </location>
</feature>
<dbReference type="SUPFAM" id="SSF48726">
    <property type="entry name" value="Immunoglobulin"/>
    <property type="match status" value="42"/>
</dbReference>
<feature type="domain" description="Ig-like" evidence="13">
    <location>
        <begin position="2325"/>
        <end position="2397"/>
    </location>
</feature>
<dbReference type="Gene3D" id="2.60.40.10">
    <property type="entry name" value="Immunoglobulins"/>
    <property type="match status" value="42"/>
</dbReference>
<feature type="domain" description="Ig-like" evidence="13">
    <location>
        <begin position="4727"/>
        <end position="4816"/>
    </location>
</feature>
<feature type="domain" description="Ig-like" evidence="13">
    <location>
        <begin position="3221"/>
        <end position="3309"/>
    </location>
</feature>
<evidence type="ECO:0000256" key="10">
    <source>
        <dbReference type="ARBA" id="ARBA00023242"/>
    </source>
</evidence>
<comment type="similarity">
    <text evidence="3">Belongs to the protein kinase superfamily. CAMK Ser/Thr protein kinase family.</text>
</comment>
<feature type="domain" description="Ig-like" evidence="13">
    <location>
        <begin position="3881"/>
        <end position="3971"/>
    </location>
</feature>
<dbReference type="GO" id="GO:0045989">
    <property type="term" value="P:positive regulation of striated muscle contraction"/>
    <property type="evidence" value="ECO:0007669"/>
    <property type="project" value="UniProtKB-ARBA"/>
</dbReference>
<sequence length="4877" mass="539881">CGSVQALLSRVPSLAWPGGTARSTSTPSVWSFWSISVDNKTCPSPWGAVPSGTLVETSSGSASSPEVLDQPLLLRVPKVMSTQAPTFTQPLQNVVALEGSAATFQAQVSGSPVPEVSWFRDGQVLSAAALPGIQISFSEGRAVLKIPAVSLTHSGRYSVRATNATGQATSTAELLVTAETAPPSFVQRLQSTTVSQGSQVRLDIRVTGIPTPLVKFYREGAEIQSSADFRILQEGDLHSLLIAEAFPEDSGMYSVTATSSSGRATCSAELLVQGEEAIPAKKTKTLISAAQVSQTARTEVEQMETSFHTSTMMKFQMEEAELAHKAPPRVLPKPTSKSPTPMVAKVAAGRQQSPSPVRHVKAPTPTPARPAAGPDILPPWKQGGYMTESTHTSITSVMSSSITQRGQEQQVVQVAALPADDVAPPTLVSGLKNTNVTEGESVTLECQICAQPTPVIMWFREDYKIESSSDFQISYEDGLAQLLIREAFAEDSGRFTCTATNEAGTVSTSCYLLVQVSEDIESREELADTQAVETAEKIATEDVKEEKVSQEDVSLADAVPTLPFFIKMPRVQRLLEGGSVVFECQVGGSPKPHVIWKKSGVPLVTGYRYKVAYKKDTGECKLEISMTFADDAGEYSVFAKNQLGEVSASATLLEEEEYEAYMKEQQVTMKQEVVAMEQEPRVADVPPVFITAEEPTSTTVISGQEFHLSAIEQKIIQEIESLILKITYKEIVTEDGELMVTATPSEAVEPSFDTPVKNYRIREGMGVTFHCRMSGTPLPKITWFKDGQRIKPGDCYQMEFLKDGRASLRIPVVLPEDEGVYTAFASNITGNAVSSGKLYTEPSASETSLRHIPQPVVQKIRSTSPGSVSPSPIRSPSRSPGRSPARRLDETDETQLERLYKPVFVMKPSSSKCSEGQTARFDLKVVGRPMPDTYWFHNGQQVVSDYTHKIVVKEDGTQSLIIVPAIPEDSGEWTVIAQNRAGRSSVSISLAVEAKETLVRPQFTEKLKNIIVKQGTLVELAVKAIGNPLPDIVWLKNSDIITPHKHPHIKIDGTRGEAKFQIPSASGSDSAWYTATAINKAGRDTTRCRVNVEVDHPEPEPERKIIIPKGTYKAKEISPPELEPLHLRYGQEQWEEGDLYDKEKQQKPQFKKKLTSIRMKRFGPAHFECRLTPIGDPTMVVEWLHDGKPLEAANRLRMVNEFGYCSLDYEIAYARDSGVITCRATNNYGADQSSATLVVKDEKGLVEESQLPEGRKGAQRIDELERLAHEGGPYGVTAEEETEKTKPEIVLLPEPVRVLEGDTARFRCRVTGYPAPKVNWYLNGQLIRKSKRYRLRYDGIYYLEITDIKSYDSGEVKVMADNNLGSVDHTVKLEIQQKEDFRTHLRRAPDMKPAETTIEPGRTPFEVVKTDKPAEESQMKEVVKLRKAQRIIHEKASEESDELRGKFKRRTEEGYYESITAVELKTRKRDESYEDLLRKTKEELLHRAKEKEEADKKREEERRKLEAKSKKPERVKISASMEAPKILERITSQTVAQGNEVRFRVRVVGRPEPECQWFKNGTLLEKSERISWYWPEDHICEMVIKNVTAEDSASVMVKASNTAGETSSHAFLLVQAKQVITFTQKLEELNVKEKDTMATFECETNEPFVKVKWLKDNVEIFPGDKYRMHSDRKVHFLSVLMITMKDTAEYTCMVVEDGVRTSAKLNVEGAPLEILKQLESTEVPETYAGVFECVVSREDAEGSWFFGEKLLSPSSKYVICSRRGRHSLSVKDVKKEDQGRYTFKVGDFKSSASLKMKFRPVTLMQPLCDMTVCEGEIAQMEVKFSQENVEGVWMKNGRPIEASNRVHIVIDKQLHKLLIEDTNKDDSAVYSFEVPAQEISTSAKLLIQTIGILIPLKDLCTVEGTKTVLETKISVQDISSIKWYHNDKLLTSSDRVQMVVKGAKQRLVFTRTHASDEGHYKLVVGRAETSCQLSVQTVQITKPMKDKECSESENVTFEVEVSHPGIDAFWTLKGQPLKTGIKYKMESKDKRHKLTIINTMKDEEGEYTFAAGEKTCSATLTVSGGAIKKPLCDLLVADSQTSVLECEVANPSVKGKWLKDGQPLDFNDNILSEVDGAKRRLIIVITKAADIGEYAYEVATSKTFASLKVEAVKIKKTMKNLNVVQTQDAVFSLELTHEGVRGAQWIKNGVEIQPSHKYEISAQGTVHTLKIKNCTTQDESVYSFRLGKLSANARLNVEAIKIIKKPKDVTTLLGTASVFEVVLSEDNIPVRWMFRNMELKTSDDYKMISEKKSHKLIVQKVDKTKEGEYTAVVGHLQTSACLTVEALHVTRPLKSVAVSETHLATFECEVSHLNVPSTWLKDGVEVEMSDKFGIVSSGKVHRLQVMNTSKEDAGEYTFMCGRDRVSAALTVNPIIITKSLQDLNAQEKDTVTFEVDVNCDHILYRWLKNGVEIRPTDRCQARCKQLSHTLSIRNVHFGDSATYTFTAGSAITQAHLHVEARVIEFTKQLKDLKITEKKRATFECEISEPNVQVMWMKDGQELEMSDRYKMSSDQFTHRLVLPSVRLSDAGEYTAVAGSNMSKAKLGVEGRDVKISEPSDRNVSVIEKQRATLELEVNEDDVEGHWMKNGVELQFQAETRFTYTTIRRLHRLTITETFRSDAGEYTFLAGRNQISMNLLVRLPEPPHIIRHMEPKVASAGRAVRFSVQVSGIPKPQVSWCKDSLALASSDTCKFFHDDEEHTLMLLNVFSEDAGTYSCEAKNEYGEATSSAPLTVEVPKTVESMSRISPPVLIAPMVDVLVFEKHRAQFQCRISGEDLQISWFSGDRELAQSDIVKMSHYGDTYELEISKVLPSHEGEYSCVATNSAGLVTCSATLHLDDEKVLASVSKTNEVLEAQMETFCCQSVGESTHSTEFSEMFSGSSSVSRSVHIQMESVSSLQMSSFDFKLSASPKLLMEMSDVRVKSGERAEFSCLFDGLPLIGVVWDHNGQCLVDTERIRSSQAGGMLSLVIQGVGTADQGVYRCTATNQHGQNSSSAQLTVEAAKEAYVKAETPIPNDSVRKSCQTDRENSSDPLDQDKQEALEKLGLSPPSHQRLNSLISQLHFPDVGYHDGRPCSDFLIKLSPERFITNGDLLNCAKKGFPCVIWLYNQLNVEESVWYSVKRDGPLCHIHANVGAGLKSSYSHSKHVSSARDAECSTVKKVTAEEAEPRTRVEKEGKGKPMFTKRIVPMEINVGNAVKFNCEIQEAPDVSFDWFKDGHQVKEGDRYRIISHSGTSCLEILHPIKEDHGLYTCKVSNQHGSDECTASLTVTEQQIHPAIISKPGPQTLYVGQRALIHCVIKGSDPINVVWLKDNQTLPKGSERYQTSCEQNSHTLEVLQLRPTDAGIYVCRVSNSVGSVESSAELCVIDKPTFVKALVPIAAVVGAPLHLQCQVDVDSGVTVTWTKDGRKIHQSPDCKLFFENKMVSLDILKTTLKDCGTYVCTVANEAGSSMCSAEVKVQEPPHFVQKLPATAFVELREGHSFECRVSSGQSLNICWYKNDQKIHDGNNVTITFVEPTARLQLHSAVFEDSGVYTCEVHNDAGSASCSSVVTVQEPPSFLKTPSLLEGVRGKDASLHCEVNGTPPFQLAWYKDQTVLKDSRKYRIVKVGGSITLHIIKLEHDDAGTYRCQVSNHVGTVSSCTTISLKEPPAFVKKLVDQSVMVGEQLILMATVRGSEPLDLSWIQDKDHVLRDGDNRKITFEDNVATLIVPKADSTTAGRYTCRLSNESGSVVSVSQVTVLEAAAVVDSPESLNIQTGEPVALEVIVSGSPELKTRWFKGNKELSAGTKYQMSYTKRVTTLKIQSAEKADAGEYKLEVSNHVGVASCTISLAVSDKLIAPSFIRKLRDAHLVVGKCGELECKVIGSAPLRTSWFHNGKELKSGFNYDISFTDNICKLRLPTVQMSDGGKYTCKAANDAGTSETSASVEVTEPPTFVETPEAQETLPGKNVSFSAKVRGSSPLKVKWFRGSKEMLQGRGCNMSLKGDVATLVLSRVEMPHAGEYTCQVINDAGKESRTVHLSVKEPVRFVKKLRDISCEKGKPLKLEVSFAGTPRVNVTWKKDGGLIWASYQYNVITAGTSCILEVLNSDRMEAAGTYSCQLDNGVGNDRCEAKVSILERPSFVERMEPVEINEGDAFLLRCRVEGTPEISVAWFKAGRKLCESDLCSLDFTAGVATLKLSKTTKFDRGEYVCKAENCIGSASASCHVSVKEPVRFIKKLEDTTFLVGQPLQLVCTYCGTPRVYATWKKDGKPIWASYQYNVKTTDSWSILDILTSDRPDAAGTYACEISNGAGSDVCYARVGLEPARFLRKLRETHFRLGEPLTLDCTYTGSQRVAVVWKKDGKLIWASYRYNMKTTHDTCVLEVLDTDREEAAGTYTCEVSNAEGTEICHARVKLEPVHFVKELEDVTFRVGQPLNLQVMFTGSKHVHVSWSKDGKPIWASYKYNVKMAHGSCVLEVLNYDREEAAGRYSCEISCAGTSAVCHANVTLEPVRFTKMLEDTIYCLGEPLRLTCFFSGSQRVSVSWTKDGKPIWASYKYNVIPTGSSCTLEVLNSDREEAAGLYSCQVSNAGGSAVCDAYVICRTFMKEPPRFIRTLKDTTFRVGQALTLRVTFTGRPKISVSWRKDGKLIWASYQYNVQTTDCGCRLDVLNSDREEASGRYTCEISNSEGSDICHANVKLEHKMAPNFTRKPPKSLMDSEGKTVKIEAQLSGSQPLTVTWSKDDSEICGSDRYETSFVNNMAVLSLRSCSRSDSGVYTCSASNDAGKASCQVSVTISVEARTLPQGTVEARMLPQGTVEGQDTASGYSRGQDAASGTVEGQDTASGYSRGPDAASG</sequence>
<feature type="domain" description="Ig-like" evidence="13">
    <location>
        <begin position="1001"/>
        <end position="1091"/>
    </location>
</feature>
<dbReference type="FunFam" id="2.60.40.10:FF:000147">
    <property type="entry name" value="Myosin light chain kinase"/>
    <property type="match status" value="1"/>
</dbReference>
<feature type="region of interest" description="Disordered" evidence="12">
    <location>
        <begin position="1488"/>
        <end position="1515"/>
    </location>
</feature>
<evidence type="ECO:0000259" key="13">
    <source>
        <dbReference type="PROSITE" id="PS50835"/>
    </source>
</evidence>
<keyword evidence="9" id="KW-1015">Disulfide bond</keyword>
<dbReference type="PANTHER" id="PTHR47633">
    <property type="entry name" value="IMMUNOGLOBULIN"/>
    <property type="match status" value="1"/>
</dbReference>
<feature type="domain" description="Ig-like" evidence="13">
    <location>
        <begin position="2951"/>
        <end position="3039"/>
    </location>
</feature>
<comment type="caution">
    <text evidence="14">The sequence shown here is derived from an EMBL/GenBank/DDBJ whole genome shotgun (WGS) entry which is preliminary data.</text>
</comment>
<feature type="domain" description="Ig-like" evidence="13">
    <location>
        <begin position="425"/>
        <end position="507"/>
    </location>
</feature>
<feature type="compositionally biased region" description="Basic and acidic residues" evidence="12">
    <location>
        <begin position="3058"/>
        <end position="3076"/>
    </location>
</feature>
<dbReference type="FunFam" id="2.60.40.10:FF:001200">
    <property type="entry name" value="Titin a"/>
    <property type="match status" value="1"/>
</dbReference>
<dbReference type="FunFam" id="2.60.40.10:FF:000714">
    <property type="entry name" value="Titin novex-3"/>
    <property type="match status" value="3"/>
</dbReference>
<evidence type="ECO:0000256" key="3">
    <source>
        <dbReference type="ARBA" id="ARBA00006692"/>
    </source>
</evidence>
<dbReference type="FunFam" id="2.60.40.10:FF:001382">
    <property type="entry name" value="titin isoform X1"/>
    <property type="match status" value="1"/>
</dbReference>
<dbReference type="SMART" id="SM00409">
    <property type="entry name" value="IG"/>
    <property type="match status" value="41"/>
</dbReference>
<dbReference type="CDD" id="cd00096">
    <property type="entry name" value="Ig"/>
    <property type="match status" value="11"/>
</dbReference>
<evidence type="ECO:0000256" key="6">
    <source>
        <dbReference type="ARBA" id="ARBA00022741"/>
    </source>
</evidence>
<dbReference type="FunFam" id="2.60.40.10:FF:001430">
    <property type="entry name" value="titin isoform X1"/>
    <property type="match status" value="1"/>
</dbReference>
<feature type="domain" description="Ig-like" evidence="13">
    <location>
        <begin position="4161"/>
        <end position="4249"/>
    </location>
</feature>
<keyword evidence="6" id="KW-0547">Nucleotide-binding</keyword>
<feature type="domain" description="Ig-like" evidence="13">
    <location>
        <begin position="3785"/>
        <end position="3875"/>
    </location>
</feature>
<dbReference type="FunFam" id="2.60.40.10:FF:000659">
    <property type="entry name" value="titin isoform X1"/>
    <property type="match status" value="1"/>
</dbReference>
<accession>A0A5C6PKD7</accession>
<dbReference type="InterPro" id="IPR036179">
    <property type="entry name" value="Ig-like_dom_sf"/>
</dbReference>
<protein>
    <submittedName>
        <fullName evidence="14">Titin</fullName>
    </submittedName>
</protein>
<dbReference type="GO" id="GO:0004672">
    <property type="term" value="F:protein kinase activity"/>
    <property type="evidence" value="ECO:0007669"/>
    <property type="project" value="TreeGrafter"/>
</dbReference>